<protein>
    <submittedName>
        <fullName evidence="2">Uncharacterized protein</fullName>
    </submittedName>
</protein>
<dbReference type="AlphaFoldDB" id="A0A6C0JFH1"/>
<dbReference type="EMBL" id="MN740396">
    <property type="protein sequence ID" value="QHU04372.1"/>
    <property type="molecule type" value="Genomic_DNA"/>
</dbReference>
<feature type="compositionally biased region" description="Polar residues" evidence="1">
    <location>
        <begin position="76"/>
        <end position="86"/>
    </location>
</feature>
<feature type="compositionally biased region" description="Polar residues" evidence="1">
    <location>
        <begin position="18"/>
        <end position="30"/>
    </location>
</feature>
<sequence>MSSSSRSIAAARQKRAGEQSQPMNTSRPVTSISSQGAFAQQQQYQQQMMSQSIPVGSKNVRVAQNRAQGPGGRGNPNVSDQQEQSTKISVSNAIGLITLRLGKLEKFIHEVNEEGGFSNNGGNDMSGTSMPPNMKLVSDEVFENIVNRLNLLESKVINFTSQNENFAKDISNIHTSIINLNSNLSFFMNETNQKFVDYENALGEIEKNFEVDNNLDMVNQESEVTYMEEINTNNETNTYDESLENNDDNDDNDENNENT</sequence>
<evidence type="ECO:0000313" key="2">
    <source>
        <dbReference type="EMBL" id="QHU04372.1"/>
    </source>
</evidence>
<feature type="compositionally biased region" description="Acidic residues" evidence="1">
    <location>
        <begin position="241"/>
        <end position="259"/>
    </location>
</feature>
<proteinExistence type="predicted"/>
<feature type="region of interest" description="Disordered" evidence="1">
    <location>
        <begin position="1"/>
        <end position="51"/>
    </location>
</feature>
<feature type="region of interest" description="Disordered" evidence="1">
    <location>
        <begin position="65"/>
        <end position="86"/>
    </location>
</feature>
<feature type="compositionally biased region" description="Low complexity" evidence="1">
    <location>
        <begin position="31"/>
        <end position="51"/>
    </location>
</feature>
<feature type="region of interest" description="Disordered" evidence="1">
    <location>
        <begin position="234"/>
        <end position="259"/>
    </location>
</feature>
<organism evidence="2">
    <name type="scientific">viral metagenome</name>
    <dbReference type="NCBI Taxonomy" id="1070528"/>
    <lineage>
        <taxon>unclassified sequences</taxon>
        <taxon>metagenomes</taxon>
        <taxon>organismal metagenomes</taxon>
    </lineage>
</organism>
<name>A0A6C0JFH1_9ZZZZ</name>
<feature type="compositionally biased region" description="Low complexity" evidence="1">
    <location>
        <begin position="1"/>
        <end position="11"/>
    </location>
</feature>
<evidence type="ECO:0000256" key="1">
    <source>
        <dbReference type="SAM" id="MobiDB-lite"/>
    </source>
</evidence>
<accession>A0A6C0JFH1</accession>
<reference evidence="2" key="1">
    <citation type="journal article" date="2020" name="Nature">
        <title>Giant virus diversity and host interactions through global metagenomics.</title>
        <authorList>
            <person name="Schulz F."/>
            <person name="Roux S."/>
            <person name="Paez-Espino D."/>
            <person name="Jungbluth S."/>
            <person name="Walsh D.A."/>
            <person name="Denef V.J."/>
            <person name="McMahon K.D."/>
            <person name="Konstantinidis K.T."/>
            <person name="Eloe-Fadrosh E.A."/>
            <person name="Kyrpides N.C."/>
            <person name="Woyke T."/>
        </authorList>
    </citation>
    <scope>NUCLEOTIDE SEQUENCE</scope>
    <source>
        <strain evidence="2">GVMAG-M-3300027708-39</strain>
    </source>
</reference>